<reference evidence="1" key="1">
    <citation type="journal article" date="2014" name="Int. J. Syst. Evol. Microbiol.">
        <title>Complete genome sequence of Corynebacterium casei LMG S-19264T (=DSM 44701T), isolated from a smear-ripened cheese.</title>
        <authorList>
            <consortium name="US DOE Joint Genome Institute (JGI-PGF)"/>
            <person name="Walter F."/>
            <person name="Albersmeier A."/>
            <person name="Kalinowski J."/>
            <person name="Ruckert C."/>
        </authorList>
    </citation>
    <scope>NUCLEOTIDE SEQUENCE</scope>
    <source>
        <strain evidence="1">JCM 4386</strain>
    </source>
</reference>
<sequence length="67" mass="7331">MAASYRSTRLSAPPETVAKFIDHAATAAEPRTRYVVTPAAKTLIHARRLLGARAFDAYLRAQFKDAA</sequence>
<protein>
    <submittedName>
        <fullName evidence="1">Uncharacterized protein</fullName>
    </submittedName>
</protein>
<keyword evidence="2" id="KW-1185">Reference proteome</keyword>
<accession>A0A918FZR2</accession>
<organism evidence="1 2">
    <name type="scientific">Streptomyces humidus</name>
    <dbReference type="NCBI Taxonomy" id="52259"/>
    <lineage>
        <taxon>Bacteria</taxon>
        <taxon>Bacillati</taxon>
        <taxon>Actinomycetota</taxon>
        <taxon>Actinomycetes</taxon>
        <taxon>Kitasatosporales</taxon>
        <taxon>Streptomycetaceae</taxon>
        <taxon>Streptomyces</taxon>
    </lineage>
</organism>
<evidence type="ECO:0000313" key="1">
    <source>
        <dbReference type="EMBL" id="GGS03725.1"/>
    </source>
</evidence>
<dbReference type="RefSeq" id="WP_190151383.1">
    <property type="nucleotide sequence ID" value="NZ_BMTL01000020.1"/>
</dbReference>
<reference evidence="1" key="2">
    <citation type="submission" date="2020-09" db="EMBL/GenBank/DDBJ databases">
        <authorList>
            <person name="Sun Q."/>
            <person name="Ohkuma M."/>
        </authorList>
    </citation>
    <scope>NUCLEOTIDE SEQUENCE</scope>
    <source>
        <strain evidence="1">JCM 4386</strain>
    </source>
</reference>
<dbReference type="Proteomes" id="UP000606194">
    <property type="component" value="Unassembled WGS sequence"/>
</dbReference>
<name>A0A918FZR2_9ACTN</name>
<dbReference type="AlphaFoldDB" id="A0A918FZR2"/>
<comment type="caution">
    <text evidence="1">The sequence shown here is derived from an EMBL/GenBank/DDBJ whole genome shotgun (WGS) entry which is preliminary data.</text>
</comment>
<evidence type="ECO:0000313" key="2">
    <source>
        <dbReference type="Proteomes" id="UP000606194"/>
    </source>
</evidence>
<proteinExistence type="predicted"/>
<gene>
    <name evidence="1" type="ORF">GCM10010269_48330</name>
</gene>
<dbReference type="EMBL" id="BMTL01000020">
    <property type="protein sequence ID" value="GGS03725.1"/>
    <property type="molecule type" value="Genomic_DNA"/>
</dbReference>